<dbReference type="PANTHER" id="PTHR30250:SF10">
    <property type="entry name" value="LIPOPOLYSACCHARIDE BIOSYNTHESIS PROTEIN WZXC"/>
    <property type="match status" value="1"/>
</dbReference>
<keyword evidence="6 7" id="KW-0472">Membrane</keyword>
<dbReference type="InterPro" id="IPR050833">
    <property type="entry name" value="Poly_Biosynth_Transport"/>
</dbReference>
<dbReference type="OrthoDB" id="7605542at2"/>
<keyword evidence="9" id="KW-1185">Reference proteome</keyword>
<dbReference type="CDD" id="cd13127">
    <property type="entry name" value="MATE_tuaB_like"/>
    <property type="match status" value="1"/>
</dbReference>
<proteinExistence type="inferred from homology"/>
<dbReference type="Pfam" id="PF13440">
    <property type="entry name" value="Polysacc_synt_3"/>
    <property type="match status" value="1"/>
</dbReference>
<comment type="caution">
    <text evidence="8">The sequence shown here is derived from an EMBL/GenBank/DDBJ whole genome shotgun (WGS) entry which is preliminary data.</text>
</comment>
<evidence type="ECO:0000256" key="2">
    <source>
        <dbReference type="ARBA" id="ARBA00007430"/>
    </source>
</evidence>
<evidence type="ECO:0000256" key="7">
    <source>
        <dbReference type="SAM" id="Phobius"/>
    </source>
</evidence>
<feature type="transmembrane region" description="Helical" evidence="7">
    <location>
        <begin position="361"/>
        <end position="379"/>
    </location>
</feature>
<protein>
    <submittedName>
        <fullName evidence="8">Lipopolysaccharide biosynthesis protein</fullName>
    </submittedName>
</protein>
<evidence type="ECO:0000256" key="1">
    <source>
        <dbReference type="ARBA" id="ARBA00004651"/>
    </source>
</evidence>
<feature type="transmembrane region" description="Helical" evidence="7">
    <location>
        <begin position="46"/>
        <end position="65"/>
    </location>
</feature>
<reference evidence="9" key="1">
    <citation type="submission" date="2017-11" db="EMBL/GenBank/DDBJ databases">
        <authorList>
            <person name="Kuznetsova I."/>
            <person name="Sazanova A."/>
            <person name="Chirak E."/>
            <person name="Safronova V."/>
            <person name="Willems A."/>
        </authorList>
    </citation>
    <scope>NUCLEOTIDE SEQUENCE [LARGE SCALE GENOMIC DNA]</scope>
    <source>
        <strain evidence="9">PEPV15</strain>
    </source>
</reference>
<evidence type="ECO:0000256" key="6">
    <source>
        <dbReference type="ARBA" id="ARBA00023136"/>
    </source>
</evidence>
<feature type="transmembrane region" description="Helical" evidence="7">
    <location>
        <begin position="149"/>
        <end position="169"/>
    </location>
</feature>
<organism evidence="8 9">
    <name type="scientific">Phyllobacterium endophyticum</name>
    <dbReference type="NCBI Taxonomy" id="1149773"/>
    <lineage>
        <taxon>Bacteria</taxon>
        <taxon>Pseudomonadati</taxon>
        <taxon>Pseudomonadota</taxon>
        <taxon>Alphaproteobacteria</taxon>
        <taxon>Hyphomicrobiales</taxon>
        <taxon>Phyllobacteriaceae</taxon>
        <taxon>Phyllobacterium</taxon>
    </lineage>
</organism>
<keyword evidence="4 7" id="KW-0812">Transmembrane</keyword>
<feature type="transmembrane region" description="Helical" evidence="7">
    <location>
        <begin position="85"/>
        <end position="111"/>
    </location>
</feature>
<dbReference type="GO" id="GO:0005886">
    <property type="term" value="C:plasma membrane"/>
    <property type="evidence" value="ECO:0007669"/>
    <property type="project" value="UniProtKB-SubCell"/>
</dbReference>
<dbReference type="AlphaFoldDB" id="A0A2P7B0E5"/>
<feature type="transmembrane region" description="Helical" evidence="7">
    <location>
        <begin position="328"/>
        <end position="349"/>
    </location>
</feature>
<comment type="subcellular location">
    <subcellularLocation>
        <location evidence="1">Cell membrane</location>
        <topology evidence="1">Multi-pass membrane protein</topology>
    </subcellularLocation>
</comment>
<feature type="transmembrane region" description="Helical" evidence="7">
    <location>
        <begin position="385"/>
        <end position="404"/>
    </location>
</feature>
<evidence type="ECO:0000256" key="5">
    <source>
        <dbReference type="ARBA" id="ARBA00022989"/>
    </source>
</evidence>
<feature type="transmembrane region" description="Helical" evidence="7">
    <location>
        <begin position="416"/>
        <end position="436"/>
    </location>
</feature>
<evidence type="ECO:0000313" key="8">
    <source>
        <dbReference type="EMBL" id="PSH59940.1"/>
    </source>
</evidence>
<feature type="transmembrane region" description="Helical" evidence="7">
    <location>
        <begin position="448"/>
        <end position="467"/>
    </location>
</feature>
<evidence type="ECO:0000256" key="3">
    <source>
        <dbReference type="ARBA" id="ARBA00022475"/>
    </source>
</evidence>
<comment type="similarity">
    <text evidence="2">Belongs to the polysaccharide synthase family.</text>
</comment>
<feature type="transmembrane region" description="Helical" evidence="7">
    <location>
        <begin position="117"/>
        <end position="137"/>
    </location>
</feature>
<sequence>MSAEPLQFGRIALRGGLLTVIAQAIKIGVQFLSVVVLARLLVPEDFGLVASVSPIVAFVALFQNLGLQQAVVQRKEITQRQLNQVFWMSAAAGLVTTMIVIALAPAVAAYYGDGRMVGITIGAGLPLLLGSLAAMPLSLMNRHLQFGQLAINDVVTAIAGFGTAAFAAYAGMGYWSLVLGPAASAVVGLLAAWRVARFRPDKPVLRIDRDIMSFGANLTGFNLVNFFSRNLDNILIGKFSGAIELGYYDRAYKLLLFPLQNINQPLTRLMIPLLSRIQDDKKRFRDIYMQTNWVLAAVTVPAIAALTLTSTQVVGILFGERWLPVAPIFAWLGIAGLIQPISSTTGWIFICQDRTKTMFRWGIYSSVTTVVSFVVGLQWGAVGVAAAYAISGYILRVPVLAVLVHRIGPVTAMDVLLVQGLFIVSALLAWGAYFSLPLSLTTGADLRSVILALVLNYAIALALMLLLPRSRQALFGALAKVTGNIR</sequence>
<gene>
    <name evidence="8" type="ORF">CU100_04175</name>
</gene>
<dbReference type="EMBL" id="PGGN01000001">
    <property type="protein sequence ID" value="PSH59940.1"/>
    <property type="molecule type" value="Genomic_DNA"/>
</dbReference>
<evidence type="ECO:0000313" key="9">
    <source>
        <dbReference type="Proteomes" id="UP000241158"/>
    </source>
</evidence>
<feature type="transmembrane region" description="Helical" evidence="7">
    <location>
        <begin position="12"/>
        <end position="40"/>
    </location>
</feature>
<dbReference type="PANTHER" id="PTHR30250">
    <property type="entry name" value="PST FAMILY PREDICTED COLANIC ACID TRANSPORTER"/>
    <property type="match status" value="1"/>
</dbReference>
<keyword evidence="3" id="KW-1003">Cell membrane</keyword>
<accession>A0A2P7B0E5</accession>
<feature type="transmembrane region" description="Helical" evidence="7">
    <location>
        <begin position="293"/>
        <end position="316"/>
    </location>
</feature>
<dbReference type="RefSeq" id="WP_106715246.1">
    <property type="nucleotide sequence ID" value="NZ_JACHXT010000002.1"/>
</dbReference>
<name>A0A2P7B0E5_9HYPH</name>
<dbReference type="Proteomes" id="UP000241158">
    <property type="component" value="Unassembled WGS sequence"/>
</dbReference>
<feature type="transmembrane region" description="Helical" evidence="7">
    <location>
        <begin position="175"/>
        <end position="196"/>
    </location>
</feature>
<keyword evidence="5 7" id="KW-1133">Transmembrane helix</keyword>
<evidence type="ECO:0000256" key="4">
    <source>
        <dbReference type="ARBA" id="ARBA00022692"/>
    </source>
</evidence>